<gene>
    <name evidence="3" type="ORF">KME07_10555</name>
</gene>
<dbReference type="AlphaFoldDB" id="A0A951PA85"/>
<dbReference type="PANTHER" id="PTHR35526:SF3">
    <property type="entry name" value="ANTI-SIGMA-F FACTOR RSBW"/>
    <property type="match status" value="1"/>
</dbReference>
<keyword evidence="1" id="KW-0723">Serine/threonine-protein kinase</keyword>
<dbReference type="Proteomes" id="UP000707356">
    <property type="component" value="Unassembled WGS sequence"/>
</dbReference>
<dbReference type="InterPro" id="IPR050267">
    <property type="entry name" value="Anti-sigma-factor_SerPK"/>
</dbReference>
<reference evidence="3" key="1">
    <citation type="submission" date="2021-05" db="EMBL/GenBank/DDBJ databases">
        <authorList>
            <person name="Pietrasiak N."/>
            <person name="Ward R."/>
            <person name="Stajich J.E."/>
            <person name="Kurbessoian T."/>
        </authorList>
    </citation>
    <scope>NUCLEOTIDE SEQUENCE</scope>
    <source>
        <strain evidence="3">GSE-TBD4-15B</strain>
    </source>
</reference>
<dbReference type="SUPFAM" id="SSF55874">
    <property type="entry name" value="ATPase domain of HSP90 chaperone/DNA topoisomerase II/histidine kinase"/>
    <property type="match status" value="1"/>
</dbReference>
<comment type="caution">
    <text evidence="3">The sequence shown here is derived from an EMBL/GenBank/DDBJ whole genome shotgun (WGS) entry which is preliminary data.</text>
</comment>
<organism evidence="3 4">
    <name type="scientific">Pegethrix bostrychoides GSE-TBD4-15B</name>
    <dbReference type="NCBI Taxonomy" id="2839662"/>
    <lineage>
        <taxon>Bacteria</taxon>
        <taxon>Bacillati</taxon>
        <taxon>Cyanobacteriota</taxon>
        <taxon>Cyanophyceae</taxon>
        <taxon>Oculatellales</taxon>
        <taxon>Oculatellaceae</taxon>
        <taxon>Pegethrix</taxon>
    </lineage>
</organism>
<accession>A0A951PA85</accession>
<dbReference type="InterPro" id="IPR036890">
    <property type="entry name" value="HATPase_C_sf"/>
</dbReference>
<dbReference type="Gene3D" id="3.30.565.10">
    <property type="entry name" value="Histidine kinase-like ATPase, C-terminal domain"/>
    <property type="match status" value="1"/>
</dbReference>
<sequence>MQHRLQVETNLEDLAAVLSWFNGHCQPQLSRQTLIQCQTILAEGFTNAVRHAHRDKSMHTPIELEVSILADQIELRIWDCGPEFDLEQRIQTSPRQTQTEATGGRGIQLIAGLADSYSYRRTGSRNCLQITKATAVA</sequence>
<evidence type="ECO:0000259" key="2">
    <source>
        <dbReference type="Pfam" id="PF13581"/>
    </source>
</evidence>
<name>A0A951PA85_9CYAN</name>
<protein>
    <submittedName>
        <fullName evidence="3">ATP-binding protein</fullName>
    </submittedName>
</protein>
<dbReference type="Pfam" id="PF13581">
    <property type="entry name" value="HATPase_c_2"/>
    <property type="match status" value="1"/>
</dbReference>
<keyword evidence="1" id="KW-0808">Transferase</keyword>
<reference evidence="3" key="2">
    <citation type="journal article" date="2022" name="Microbiol. Resour. Announc.">
        <title>Metagenome Sequencing to Explore Phylogenomics of Terrestrial Cyanobacteria.</title>
        <authorList>
            <person name="Ward R.D."/>
            <person name="Stajich J.E."/>
            <person name="Johansen J.R."/>
            <person name="Huntemann M."/>
            <person name="Clum A."/>
            <person name="Foster B."/>
            <person name="Foster B."/>
            <person name="Roux S."/>
            <person name="Palaniappan K."/>
            <person name="Varghese N."/>
            <person name="Mukherjee S."/>
            <person name="Reddy T.B.K."/>
            <person name="Daum C."/>
            <person name="Copeland A."/>
            <person name="Chen I.A."/>
            <person name="Ivanova N.N."/>
            <person name="Kyrpides N.C."/>
            <person name="Shapiro N."/>
            <person name="Eloe-Fadrosh E.A."/>
            <person name="Pietrasiak N."/>
        </authorList>
    </citation>
    <scope>NUCLEOTIDE SEQUENCE</scope>
    <source>
        <strain evidence="3">GSE-TBD4-15B</strain>
    </source>
</reference>
<dbReference type="InterPro" id="IPR003594">
    <property type="entry name" value="HATPase_dom"/>
</dbReference>
<dbReference type="GO" id="GO:0005524">
    <property type="term" value="F:ATP binding"/>
    <property type="evidence" value="ECO:0007669"/>
    <property type="project" value="UniProtKB-KW"/>
</dbReference>
<keyword evidence="3" id="KW-0547">Nucleotide-binding</keyword>
<dbReference type="GO" id="GO:0004674">
    <property type="term" value="F:protein serine/threonine kinase activity"/>
    <property type="evidence" value="ECO:0007669"/>
    <property type="project" value="UniProtKB-KW"/>
</dbReference>
<evidence type="ECO:0000313" key="4">
    <source>
        <dbReference type="Proteomes" id="UP000707356"/>
    </source>
</evidence>
<feature type="domain" description="Histidine kinase/HSP90-like ATPase" evidence="2">
    <location>
        <begin position="8"/>
        <end position="132"/>
    </location>
</feature>
<proteinExistence type="predicted"/>
<keyword evidence="1" id="KW-0418">Kinase</keyword>
<evidence type="ECO:0000256" key="1">
    <source>
        <dbReference type="ARBA" id="ARBA00022527"/>
    </source>
</evidence>
<keyword evidence="3" id="KW-0067">ATP-binding</keyword>
<dbReference type="CDD" id="cd16936">
    <property type="entry name" value="HATPase_RsbW-like"/>
    <property type="match status" value="1"/>
</dbReference>
<evidence type="ECO:0000313" key="3">
    <source>
        <dbReference type="EMBL" id="MBW4465862.1"/>
    </source>
</evidence>
<dbReference type="EMBL" id="JAHHHV010000064">
    <property type="protein sequence ID" value="MBW4465862.1"/>
    <property type="molecule type" value="Genomic_DNA"/>
</dbReference>
<dbReference type="PANTHER" id="PTHR35526">
    <property type="entry name" value="ANTI-SIGMA-F FACTOR RSBW-RELATED"/>
    <property type="match status" value="1"/>
</dbReference>